<evidence type="ECO:0000313" key="9">
    <source>
        <dbReference type="EMBL" id="TMQ48725.1"/>
    </source>
</evidence>
<dbReference type="InterPro" id="IPR009057">
    <property type="entry name" value="Homeodomain-like_sf"/>
</dbReference>
<dbReference type="PROSITE" id="PS00688">
    <property type="entry name" value="SIGMA54_INTERACT_3"/>
    <property type="match status" value="1"/>
</dbReference>
<sequence>MRPSARRDGGRPGSPAPRARPRPGRPCVRRPREGASVPRAFPDPRAGRCPEWRPGTGPPGRGESMTARAVEPKEDSITQNMIGQSPAMQRIFRLIGKIAPTESPVLITGESGTGKEMIAASIHLQSRRAHLPFVAVTSSAIPETLFESELFGHVRGSFTGATSDRVGLMEHADRGTIFFDEVAEMPLSVQVKLLRALQSGEVRRVGAKESMRVDVRVLAATNRDVKKALADGSFREDLYYRLNVFHIEIPPLRERREDIPLLANYFREKYARVLEKPVVRFNERALMLLVRYDYPGNVRELENAIERAVTLAEGPEIKPADLPPVIREPRQPLLHTGSGFPYSENLTLAQLEAEHIRRVLTHNAGNTTKAAKSLGISRSTLWRKIKEYGL</sequence>
<proteinExistence type="predicted"/>
<feature type="compositionally biased region" description="Basic residues" evidence="7">
    <location>
        <begin position="19"/>
        <end position="29"/>
    </location>
</feature>
<dbReference type="SMART" id="SM00382">
    <property type="entry name" value="AAA"/>
    <property type="match status" value="1"/>
</dbReference>
<dbReference type="PRINTS" id="PR01590">
    <property type="entry name" value="HTHFIS"/>
</dbReference>
<evidence type="ECO:0000259" key="8">
    <source>
        <dbReference type="PROSITE" id="PS50045"/>
    </source>
</evidence>
<dbReference type="GO" id="GO:0043565">
    <property type="term" value="F:sequence-specific DNA binding"/>
    <property type="evidence" value="ECO:0007669"/>
    <property type="project" value="InterPro"/>
</dbReference>
<dbReference type="FunFam" id="3.40.50.300:FF:000006">
    <property type="entry name" value="DNA-binding transcriptional regulator NtrC"/>
    <property type="match status" value="1"/>
</dbReference>
<organism evidence="9 10">
    <name type="scientific">Eiseniibacteriota bacterium</name>
    <dbReference type="NCBI Taxonomy" id="2212470"/>
    <lineage>
        <taxon>Bacteria</taxon>
        <taxon>Candidatus Eiseniibacteriota</taxon>
    </lineage>
</organism>
<keyword evidence="2" id="KW-0067">ATP-binding</keyword>
<comment type="caution">
    <text evidence="9">The sequence shown here is derived from an EMBL/GenBank/DDBJ whole genome shotgun (WGS) entry which is preliminary data.</text>
</comment>
<evidence type="ECO:0000256" key="6">
    <source>
        <dbReference type="ARBA" id="ARBA00023163"/>
    </source>
</evidence>
<keyword evidence="3" id="KW-0805">Transcription regulation</keyword>
<evidence type="ECO:0000256" key="3">
    <source>
        <dbReference type="ARBA" id="ARBA00023015"/>
    </source>
</evidence>
<dbReference type="GO" id="GO:0005524">
    <property type="term" value="F:ATP binding"/>
    <property type="evidence" value="ECO:0007669"/>
    <property type="project" value="UniProtKB-KW"/>
</dbReference>
<dbReference type="FunFam" id="1.10.8.60:FF:000014">
    <property type="entry name" value="DNA-binding transcriptional regulator NtrC"/>
    <property type="match status" value="1"/>
</dbReference>
<dbReference type="InterPro" id="IPR058031">
    <property type="entry name" value="AAA_lid_NorR"/>
</dbReference>
<keyword evidence="6" id="KW-0804">Transcription</keyword>
<dbReference type="Gene3D" id="3.40.50.300">
    <property type="entry name" value="P-loop containing nucleotide triphosphate hydrolases"/>
    <property type="match status" value="1"/>
</dbReference>
<dbReference type="SUPFAM" id="SSF52540">
    <property type="entry name" value="P-loop containing nucleoside triphosphate hydrolases"/>
    <property type="match status" value="1"/>
</dbReference>
<dbReference type="EMBL" id="VBOR01000067">
    <property type="protein sequence ID" value="TMQ48725.1"/>
    <property type="molecule type" value="Genomic_DNA"/>
</dbReference>
<reference evidence="9 10" key="1">
    <citation type="journal article" date="2019" name="Nat. Microbiol.">
        <title>Mediterranean grassland soil C-N compound turnover is dependent on rainfall and depth, and is mediated by genomically divergent microorganisms.</title>
        <authorList>
            <person name="Diamond S."/>
            <person name="Andeer P.F."/>
            <person name="Li Z."/>
            <person name="Crits-Christoph A."/>
            <person name="Burstein D."/>
            <person name="Anantharaman K."/>
            <person name="Lane K.R."/>
            <person name="Thomas B.C."/>
            <person name="Pan C."/>
            <person name="Northen T.R."/>
            <person name="Banfield J.F."/>
        </authorList>
    </citation>
    <scope>NUCLEOTIDE SEQUENCE [LARGE SCALE GENOMIC DNA]</scope>
    <source>
        <strain evidence="9">WS_1</strain>
    </source>
</reference>
<dbReference type="PANTHER" id="PTHR32071">
    <property type="entry name" value="TRANSCRIPTIONAL REGULATORY PROTEIN"/>
    <property type="match status" value="1"/>
</dbReference>
<dbReference type="Pfam" id="PF25601">
    <property type="entry name" value="AAA_lid_14"/>
    <property type="match status" value="1"/>
</dbReference>
<dbReference type="InterPro" id="IPR027417">
    <property type="entry name" value="P-loop_NTPase"/>
</dbReference>
<dbReference type="InterPro" id="IPR002078">
    <property type="entry name" value="Sigma_54_int"/>
</dbReference>
<dbReference type="PROSITE" id="PS00675">
    <property type="entry name" value="SIGMA54_INTERACT_1"/>
    <property type="match status" value="1"/>
</dbReference>
<evidence type="ECO:0000313" key="10">
    <source>
        <dbReference type="Proteomes" id="UP000316292"/>
    </source>
</evidence>
<dbReference type="AlphaFoldDB" id="A0A538SBG7"/>
<keyword evidence="1" id="KW-0547">Nucleotide-binding</keyword>
<evidence type="ECO:0000256" key="2">
    <source>
        <dbReference type="ARBA" id="ARBA00022840"/>
    </source>
</evidence>
<dbReference type="InterPro" id="IPR003593">
    <property type="entry name" value="AAA+_ATPase"/>
</dbReference>
<dbReference type="InterPro" id="IPR002197">
    <property type="entry name" value="HTH_Fis"/>
</dbReference>
<dbReference type="Gene3D" id="1.10.10.60">
    <property type="entry name" value="Homeodomain-like"/>
    <property type="match status" value="1"/>
</dbReference>
<evidence type="ECO:0000256" key="1">
    <source>
        <dbReference type="ARBA" id="ARBA00022741"/>
    </source>
</evidence>
<gene>
    <name evidence="9" type="ORF">E6K71_06745</name>
</gene>
<evidence type="ECO:0000256" key="7">
    <source>
        <dbReference type="SAM" id="MobiDB-lite"/>
    </source>
</evidence>
<feature type="domain" description="Sigma-54 factor interaction" evidence="8">
    <location>
        <begin position="81"/>
        <end position="310"/>
    </location>
</feature>
<dbReference type="Pfam" id="PF02954">
    <property type="entry name" value="HTH_8"/>
    <property type="match status" value="1"/>
</dbReference>
<protein>
    <submittedName>
        <fullName evidence="9">Sigma-54-dependent Fis family transcriptional regulator</fullName>
    </submittedName>
</protein>
<dbReference type="Proteomes" id="UP000316292">
    <property type="component" value="Unassembled WGS sequence"/>
</dbReference>
<dbReference type="SUPFAM" id="SSF46689">
    <property type="entry name" value="Homeodomain-like"/>
    <property type="match status" value="1"/>
</dbReference>
<dbReference type="Pfam" id="PF00158">
    <property type="entry name" value="Sigma54_activat"/>
    <property type="match status" value="1"/>
</dbReference>
<feature type="region of interest" description="Disordered" evidence="7">
    <location>
        <begin position="1"/>
        <end position="71"/>
    </location>
</feature>
<dbReference type="InterPro" id="IPR025662">
    <property type="entry name" value="Sigma_54_int_dom_ATP-bd_1"/>
</dbReference>
<dbReference type="CDD" id="cd00009">
    <property type="entry name" value="AAA"/>
    <property type="match status" value="1"/>
</dbReference>
<feature type="compositionally biased region" description="Basic and acidic residues" evidence="7">
    <location>
        <begin position="1"/>
        <end position="10"/>
    </location>
</feature>
<accession>A0A538SBG7</accession>
<dbReference type="InterPro" id="IPR025944">
    <property type="entry name" value="Sigma_54_int_dom_CS"/>
</dbReference>
<keyword evidence="5" id="KW-0010">Activator</keyword>
<dbReference type="GO" id="GO:0006355">
    <property type="term" value="P:regulation of DNA-templated transcription"/>
    <property type="evidence" value="ECO:0007669"/>
    <property type="project" value="InterPro"/>
</dbReference>
<name>A0A538SBG7_UNCEI</name>
<keyword evidence="4" id="KW-0238">DNA-binding</keyword>
<dbReference type="Gene3D" id="1.10.8.60">
    <property type="match status" value="1"/>
</dbReference>
<evidence type="ECO:0000256" key="5">
    <source>
        <dbReference type="ARBA" id="ARBA00023159"/>
    </source>
</evidence>
<dbReference type="PROSITE" id="PS50045">
    <property type="entry name" value="SIGMA54_INTERACT_4"/>
    <property type="match status" value="1"/>
</dbReference>
<evidence type="ECO:0000256" key="4">
    <source>
        <dbReference type="ARBA" id="ARBA00023125"/>
    </source>
</evidence>